<accession>A0A5B8VKJ0</accession>
<evidence type="ECO:0008006" key="4">
    <source>
        <dbReference type="Google" id="ProtNLM"/>
    </source>
</evidence>
<keyword evidence="1" id="KW-0732">Signal</keyword>
<gene>
    <name evidence="2" type="ORF">FSB73_07165</name>
</gene>
<dbReference type="Proteomes" id="UP000321291">
    <property type="component" value="Chromosome"/>
</dbReference>
<dbReference type="OrthoDB" id="1493972at2"/>
<dbReference type="RefSeq" id="WP_146780860.1">
    <property type="nucleotide sequence ID" value="NZ_CP042434.1"/>
</dbReference>
<dbReference type="EMBL" id="CP042434">
    <property type="protein sequence ID" value="QEC71482.1"/>
    <property type="molecule type" value="Genomic_DNA"/>
</dbReference>
<organism evidence="2 3">
    <name type="scientific">Arachidicoccus ginsenosidivorans</name>
    <dbReference type="NCBI Taxonomy" id="496057"/>
    <lineage>
        <taxon>Bacteria</taxon>
        <taxon>Pseudomonadati</taxon>
        <taxon>Bacteroidota</taxon>
        <taxon>Chitinophagia</taxon>
        <taxon>Chitinophagales</taxon>
        <taxon>Chitinophagaceae</taxon>
        <taxon>Arachidicoccus</taxon>
    </lineage>
</organism>
<dbReference type="PROSITE" id="PS51257">
    <property type="entry name" value="PROKAR_LIPOPROTEIN"/>
    <property type="match status" value="1"/>
</dbReference>
<name>A0A5B8VKJ0_9BACT</name>
<protein>
    <recommendedName>
        <fullName evidence="4">Lipocalin-like domain-containing protein</fullName>
    </recommendedName>
</protein>
<evidence type="ECO:0000313" key="2">
    <source>
        <dbReference type="EMBL" id="QEC71482.1"/>
    </source>
</evidence>
<dbReference type="AlphaFoldDB" id="A0A5B8VKJ0"/>
<feature type="signal peptide" evidence="1">
    <location>
        <begin position="1"/>
        <end position="23"/>
    </location>
</feature>
<dbReference type="KEGG" id="agi:FSB73_07165"/>
<feature type="chain" id="PRO_5022901060" description="Lipocalin-like domain-containing protein" evidence="1">
    <location>
        <begin position="24"/>
        <end position="137"/>
    </location>
</feature>
<keyword evidence="3" id="KW-1185">Reference proteome</keyword>
<proteinExistence type="predicted"/>
<reference evidence="2 3" key="1">
    <citation type="journal article" date="2017" name="Int. J. Syst. Evol. Microbiol.">
        <title>Arachidicoccus ginsenosidivorans sp. nov., with ginsenoside-converting activity isolated from ginseng cultivating soil.</title>
        <authorList>
            <person name="Siddiqi M.Z."/>
            <person name="Aslam Z."/>
            <person name="Im W.T."/>
        </authorList>
    </citation>
    <scope>NUCLEOTIDE SEQUENCE [LARGE SCALE GENOMIC DNA]</scope>
    <source>
        <strain evidence="2 3">Gsoil 809</strain>
    </source>
</reference>
<sequence length="137" mass="14877">MKNTFLKCVAAVAVLLCMSAIFCSCSKDEISQTGNKALLTAGKWELISATRTIEGGGGVTIDDAPAVISFTSAGHYRIYDDNGSVIHDVTYTFDDKNTISFDGVTFDMTTINSTNLTLVHTDATTNIIDTYNYKRKL</sequence>
<evidence type="ECO:0000313" key="3">
    <source>
        <dbReference type="Proteomes" id="UP000321291"/>
    </source>
</evidence>
<evidence type="ECO:0000256" key="1">
    <source>
        <dbReference type="SAM" id="SignalP"/>
    </source>
</evidence>